<reference evidence="2" key="1">
    <citation type="submission" date="2023-03" db="EMBL/GenBank/DDBJ databases">
        <title>Draft assemblies of triclosan tolerant bacteria isolated from returned activated sludge.</title>
        <authorList>
            <person name="Van Hamelsveld S."/>
        </authorList>
    </citation>
    <scope>NUCLEOTIDE SEQUENCE</scope>
    <source>
        <strain evidence="2">GW210015_S63</strain>
    </source>
</reference>
<accession>A0AAW6PGK6</accession>
<feature type="chain" id="PRO_5043902475" description="Lipoprotein" evidence="1">
    <location>
        <begin position="24"/>
        <end position="199"/>
    </location>
</feature>
<keyword evidence="1" id="KW-0732">Signal</keyword>
<dbReference type="Proteomes" id="UP001220662">
    <property type="component" value="Unassembled WGS sequence"/>
</dbReference>
<dbReference type="RefSeq" id="WP_276216105.1">
    <property type="nucleotide sequence ID" value="NZ_JARJLR010000483.1"/>
</dbReference>
<dbReference type="EMBL" id="JARJLR010000483">
    <property type="protein sequence ID" value="MDF3845755.1"/>
    <property type="molecule type" value="Genomic_DNA"/>
</dbReference>
<protein>
    <recommendedName>
        <fullName evidence="4">Lipoprotein</fullName>
    </recommendedName>
</protein>
<evidence type="ECO:0000313" key="2">
    <source>
        <dbReference type="EMBL" id="MDF3845755.1"/>
    </source>
</evidence>
<evidence type="ECO:0008006" key="4">
    <source>
        <dbReference type="Google" id="ProtNLM"/>
    </source>
</evidence>
<evidence type="ECO:0000313" key="3">
    <source>
        <dbReference type="Proteomes" id="UP001220662"/>
    </source>
</evidence>
<dbReference type="PROSITE" id="PS51257">
    <property type="entry name" value="PROKAR_LIPOPROTEIN"/>
    <property type="match status" value="1"/>
</dbReference>
<proteinExistence type="predicted"/>
<sequence>MNKDVRIAMVLMGVLILAGCASAPKHYDVTRSRTYDASYDQVWSRLIALLAKSNTPLKEIAKDSGVIYVEALRFDERQADCGSPGILKPIARFASVNILVQPVGNQQVVTVNSRFVETRYNSLDYSSSQVECNSKGQFEAAILNAIGPAARPSTASTVSPQRQSAVAAARSVEEQIDELNRQQLPYEEYQRRYKEIMGQ</sequence>
<gene>
    <name evidence="2" type="ORF">P3W55_28950</name>
</gene>
<organism evidence="2 3">
    <name type="scientific">Pseudomonas citronellolis</name>
    <dbReference type="NCBI Taxonomy" id="53408"/>
    <lineage>
        <taxon>Bacteria</taxon>
        <taxon>Pseudomonadati</taxon>
        <taxon>Pseudomonadota</taxon>
        <taxon>Gammaproteobacteria</taxon>
        <taxon>Pseudomonadales</taxon>
        <taxon>Pseudomonadaceae</taxon>
        <taxon>Pseudomonas</taxon>
    </lineage>
</organism>
<comment type="caution">
    <text evidence="2">The sequence shown here is derived from an EMBL/GenBank/DDBJ whole genome shotgun (WGS) entry which is preliminary data.</text>
</comment>
<dbReference type="AlphaFoldDB" id="A0AAW6PGK6"/>
<feature type="signal peptide" evidence="1">
    <location>
        <begin position="1"/>
        <end position="23"/>
    </location>
</feature>
<evidence type="ECO:0000256" key="1">
    <source>
        <dbReference type="SAM" id="SignalP"/>
    </source>
</evidence>
<name>A0AAW6PGK6_9PSED</name>